<name>A0A0M0K548_9EUKA</name>
<keyword evidence="2" id="KW-0808">Transferase</keyword>
<dbReference type="Proteomes" id="UP000037460">
    <property type="component" value="Unassembled WGS sequence"/>
</dbReference>
<dbReference type="Gene3D" id="3.40.50.10330">
    <property type="entry name" value="Probable inorganic polyphosphate/atp-NAD kinase, domain 1"/>
    <property type="match status" value="1"/>
</dbReference>
<gene>
    <name evidence="2" type="ORF">Ctob_015338</name>
</gene>
<dbReference type="PANTHER" id="PTHR20275:SF0">
    <property type="entry name" value="NAD KINASE"/>
    <property type="match status" value="1"/>
</dbReference>
<dbReference type="OrthoDB" id="24581at2759"/>
<evidence type="ECO:0000313" key="3">
    <source>
        <dbReference type="Proteomes" id="UP000037460"/>
    </source>
</evidence>
<dbReference type="InterPro" id="IPR016064">
    <property type="entry name" value="NAD/diacylglycerol_kinase_sf"/>
</dbReference>
<dbReference type="SUPFAM" id="SSF111331">
    <property type="entry name" value="NAD kinase/diacylglycerol kinase-like"/>
    <property type="match status" value="1"/>
</dbReference>
<keyword evidence="3" id="KW-1185">Reference proteome</keyword>
<comment type="caution">
    <text evidence="2">The sequence shown here is derived from an EMBL/GenBank/DDBJ whole genome shotgun (WGS) entry which is preliminary data.</text>
</comment>
<dbReference type="EMBL" id="JWZX01001504">
    <property type="protein sequence ID" value="KOO33498.1"/>
    <property type="molecule type" value="Genomic_DNA"/>
</dbReference>
<dbReference type="GO" id="GO:0006741">
    <property type="term" value="P:NADP+ biosynthetic process"/>
    <property type="evidence" value="ECO:0007669"/>
    <property type="project" value="TreeGrafter"/>
</dbReference>
<accession>A0A0M0K548</accession>
<proteinExistence type="predicted"/>
<feature type="region of interest" description="Disordered" evidence="1">
    <location>
        <begin position="139"/>
        <end position="167"/>
    </location>
</feature>
<dbReference type="GO" id="GO:0003951">
    <property type="term" value="F:NAD+ kinase activity"/>
    <property type="evidence" value="ECO:0007669"/>
    <property type="project" value="TreeGrafter"/>
</dbReference>
<evidence type="ECO:0000256" key="1">
    <source>
        <dbReference type="SAM" id="MobiDB-lite"/>
    </source>
</evidence>
<dbReference type="AlphaFoldDB" id="A0A0M0K548"/>
<dbReference type="InterPro" id="IPR017438">
    <property type="entry name" value="ATP-NAD_kinase_N"/>
</dbReference>
<keyword evidence="2" id="KW-0418">Kinase</keyword>
<sequence length="371" mass="40111">MDGSWTTACLCATAGAVLLLPRTERVVAPTLLLAAAALAASRALRQWRSVDDEAPPAGGGGSSNEALAEMSALIAESILKRLPQADASADGVADRLRRVEAEQLELRKQLCKAQSQAESWRMTASELAQLLNQLGQSMSVAGDAPSAPATSESIAEGGDDGGSNGTRYRTVLTEAPKSPEIHREIHRNFDGTGPDGQMRRRFAMPAMEITDHVAHEHAHQRQHSRRRTVELEVPPDMRIRSVHKAETLVRLSWLAPPSTFLLLKKPGSSDITQALFESGVHLCSRAGPIATLIVEPSVFKEMSGSELQLHTWATEDFTPPDGCAIELHTLSHRVDLIVCLGGDGTLLWASGLFKVIATNRHRVRLIATDCH</sequence>
<protein>
    <submittedName>
        <fullName evidence="2">Poly ATP NAD kinase</fullName>
    </submittedName>
</protein>
<organism evidence="2 3">
    <name type="scientific">Chrysochromulina tobinii</name>
    <dbReference type="NCBI Taxonomy" id="1460289"/>
    <lineage>
        <taxon>Eukaryota</taxon>
        <taxon>Haptista</taxon>
        <taxon>Haptophyta</taxon>
        <taxon>Prymnesiophyceae</taxon>
        <taxon>Prymnesiales</taxon>
        <taxon>Chrysochromulinaceae</taxon>
        <taxon>Chrysochromulina</taxon>
    </lineage>
</organism>
<evidence type="ECO:0000313" key="2">
    <source>
        <dbReference type="EMBL" id="KOO33498.1"/>
    </source>
</evidence>
<dbReference type="PANTHER" id="PTHR20275">
    <property type="entry name" value="NAD KINASE"/>
    <property type="match status" value="1"/>
</dbReference>
<reference evidence="3" key="1">
    <citation type="journal article" date="2015" name="PLoS Genet.">
        <title>Genome Sequence and Transcriptome Analyses of Chrysochromulina tobin: Metabolic Tools for Enhanced Algal Fitness in the Prominent Order Prymnesiales (Haptophyceae).</title>
        <authorList>
            <person name="Hovde B.T."/>
            <person name="Deodato C.R."/>
            <person name="Hunsperger H.M."/>
            <person name="Ryken S.A."/>
            <person name="Yost W."/>
            <person name="Jha R.K."/>
            <person name="Patterson J."/>
            <person name="Monnat R.J. Jr."/>
            <person name="Barlow S.B."/>
            <person name="Starkenburg S.R."/>
            <person name="Cattolico R.A."/>
        </authorList>
    </citation>
    <scope>NUCLEOTIDE SEQUENCE</scope>
    <source>
        <strain evidence="3">CCMP291</strain>
    </source>
</reference>